<protein>
    <submittedName>
        <fullName evidence="1">Uncharacterized protein</fullName>
    </submittedName>
</protein>
<organism evidence="1 2">
    <name type="scientific">Methylobacterium trifolii</name>
    <dbReference type="NCBI Taxonomy" id="1003092"/>
    <lineage>
        <taxon>Bacteria</taxon>
        <taxon>Pseudomonadati</taxon>
        <taxon>Pseudomonadota</taxon>
        <taxon>Alphaproteobacteria</taxon>
        <taxon>Hyphomicrobiales</taxon>
        <taxon>Methylobacteriaceae</taxon>
        <taxon>Methylobacterium</taxon>
    </lineage>
</organism>
<name>A0ABQ4U5H7_9HYPH</name>
<sequence length="88" mass="10010">MDDEDCDFEHSPLSGWFTRNGVTFEVEIYRRAGTQDPWRLEIVYQSFGCIAWTERFATDQEAYRAVSEAVDGGRVSLLAEAQARGNLT</sequence>
<evidence type="ECO:0000313" key="1">
    <source>
        <dbReference type="EMBL" id="GJE62516.1"/>
    </source>
</evidence>
<keyword evidence="2" id="KW-1185">Reference proteome</keyword>
<comment type="caution">
    <text evidence="1">The sequence shown here is derived from an EMBL/GenBank/DDBJ whole genome shotgun (WGS) entry which is preliminary data.</text>
</comment>
<dbReference type="Proteomes" id="UP001055057">
    <property type="component" value="Unassembled WGS sequence"/>
</dbReference>
<dbReference type="RefSeq" id="WP_238185152.1">
    <property type="nucleotide sequence ID" value="NZ_BPRB01000335.1"/>
</dbReference>
<reference evidence="1" key="2">
    <citation type="submission" date="2021-08" db="EMBL/GenBank/DDBJ databases">
        <authorList>
            <person name="Tani A."/>
            <person name="Ola A."/>
            <person name="Ogura Y."/>
            <person name="Katsura K."/>
            <person name="Hayashi T."/>
        </authorList>
    </citation>
    <scope>NUCLEOTIDE SEQUENCE</scope>
    <source>
        <strain evidence="1">DSM 23632</strain>
    </source>
</reference>
<dbReference type="EMBL" id="BPRB01000335">
    <property type="protein sequence ID" value="GJE62516.1"/>
    <property type="molecule type" value="Genomic_DNA"/>
</dbReference>
<proteinExistence type="predicted"/>
<accession>A0ABQ4U5H7</accession>
<reference evidence="1" key="1">
    <citation type="journal article" date="2021" name="Front. Microbiol.">
        <title>Comprehensive Comparative Genomics and Phenotyping of Methylobacterium Species.</title>
        <authorList>
            <person name="Alessa O."/>
            <person name="Ogura Y."/>
            <person name="Fujitani Y."/>
            <person name="Takami H."/>
            <person name="Hayashi T."/>
            <person name="Sahin N."/>
            <person name="Tani A."/>
        </authorList>
    </citation>
    <scope>NUCLEOTIDE SEQUENCE</scope>
    <source>
        <strain evidence="1">DSM 23632</strain>
    </source>
</reference>
<gene>
    <name evidence="1" type="ORF">MPOCJGCO_4649</name>
</gene>
<evidence type="ECO:0000313" key="2">
    <source>
        <dbReference type="Proteomes" id="UP001055057"/>
    </source>
</evidence>